<dbReference type="EMBL" id="CP001802">
    <property type="protein sequence ID" value="ACY23475.1"/>
    <property type="molecule type" value="Genomic_DNA"/>
</dbReference>
<evidence type="ECO:0000256" key="1">
    <source>
        <dbReference type="SAM" id="MobiDB-lite"/>
    </source>
</evidence>
<protein>
    <submittedName>
        <fullName evidence="2">Uncharacterized protein</fullName>
    </submittedName>
</protein>
<gene>
    <name evidence="2" type="ordered locus">Gbro_4333</name>
</gene>
<keyword evidence="3" id="KW-1185">Reference proteome</keyword>
<feature type="region of interest" description="Disordered" evidence="1">
    <location>
        <begin position="79"/>
        <end position="102"/>
    </location>
</feature>
<feature type="region of interest" description="Disordered" evidence="1">
    <location>
        <begin position="33"/>
        <end position="59"/>
    </location>
</feature>
<dbReference type="KEGG" id="gbr:Gbro_4333"/>
<organism evidence="2 3">
    <name type="scientific">Gordonia bronchialis (strain ATCC 25592 / DSM 43247 / BCRC 13721 / JCM 3198 / KCTC 3076 / NBRC 16047 / NCTC 10667)</name>
    <name type="common">Rhodococcus bronchialis</name>
    <dbReference type="NCBI Taxonomy" id="526226"/>
    <lineage>
        <taxon>Bacteria</taxon>
        <taxon>Bacillati</taxon>
        <taxon>Actinomycetota</taxon>
        <taxon>Actinomycetes</taxon>
        <taxon>Mycobacteriales</taxon>
        <taxon>Gordoniaceae</taxon>
        <taxon>Gordonia</taxon>
    </lineage>
</organism>
<dbReference type="Proteomes" id="UP000001219">
    <property type="component" value="Chromosome"/>
</dbReference>
<dbReference type="AlphaFoldDB" id="D0L5Y9"/>
<dbReference type="RefSeq" id="WP_012835965.1">
    <property type="nucleotide sequence ID" value="NC_013441.1"/>
</dbReference>
<reference evidence="2 3" key="2">
    <citation type="journal article" date="2010" name="Stand. Genomic Sci.">
        <title>Complete genome sequence of Gordonia bronchialis type strain (3410).</title>
        <authorList>
            <person name="Ivanova N."/>
            <person name="Sikorski J."/>
            <person name="Jando M."/>
            <person name="Lapidus A."/>
            <person name="Nolan M."/>
            <person name="Lucas S."/>
            <person name="Del Rio T.G."/>
            <person name="Tice H."/>
            <person name="Copeland A."/>
            <person name="Cheng J.F."/>
            <person name="Chen F."/>
            <person name="Bruce D."/>
            <person name="Goodwin L."/>
            <person name="Pitluck S."/>
            <person name="Mavromatis K."/>
            <person name="Ovchinnikova G."/>
            <person name="Pati A."/>
            <person name="Chen A."/>
            <person name="Palaniappan K."/>
            <person name="Land M."/>
            <person name="Hauser L."/>
            <person name="Chang Y.J."/>
            <person name="Jeffries C.D."/>
            <person name="Chain P."/>
            <person name="Saunders E."/>
            <person name="Han C."/>
            <person name="Detter J.C."/>
            <person name="Brettin T."/>
            <person name="Rohde M."/>
            <person name="Goker M."/>
            <person name="Bristow J."/>
            <person name="Eisen J.A."/>
            <person name="Markowitz V."/>
            <person name="Hugenholtz P."/>
            <person name="Klenk H.P."/>
            <person name="Kyrpides N.C."/>
        </authorList>
    </citation>
    <scope>NUCLEOTIDE SEQUENCE [LARGE SCALE GENOMIC DNA]</scope>
    <source>
        <strain evidence="3">ATCC 25592 / DSM 43247 / BCRC 13721 / JCM 3198 / KCTC 3076 / NBRC 16047 / NCTC 10667</strain>
    </source>
</reference>
<evidence type="ECO:0000313" key="2">
    <source>
        <dbReference type="EMBL" id="ACY23475.1"/>
    </source>
</evidence>
<evidence type="ECO:0000313" key="3">
    <source>
        <dbReference type="Proteomes" id="UP000001219"/>
    </source>
</evidence>
<name>D0L5Y9_GORB4</name>
<sequence length="102" mass="11340">MTERGFPARLAERVEDRLERLVERAGMTYRGFETAPDTTLGATPYANMDTTGSDGRDDGDLRIFLTEMPGCADVRWSSLNPTPSSTPSWCPRLHSARGRPVH</sequence>
<reference evidence="3" key="1">
    <citation type="submission" date="2009-10" db="EMBL/GenBank/DDBJ databases">
        <title>The complete chromosome of Gordonia bronchialis DSM 43247.</title>
        <authorList>
            <consortium name="US DOE Joint Genome Institute (JGI-PGF)"/>
            <person name="Lucas S."/>
            <person name="Copeland A."/>
            <person name="Lapidus A."/>
            <person name="Glavina del Rio T."/>
            <person name="Dalin E."/>
            <person name="Tice H."/>
            <person name="Bruce D."/>
            <person name="Goodwin L."/>
            <person name="Pitluck S."/>
            <person name="Kyrpides N."/>
            <person name="Mavromatis K."/>
            <person name="Ivanova N."/>
            <person name="Ovchinnikova G."/>
            <person name="Saunders E."/>
            <person name="Brettin T."/>
            <person name="Detter J.C."/>
            <person name="Han C."/>
            <person name="Larimer F."/>
            <person name="Land M."/>
            <person name="Hauser L."/>
            <person name="Markowitz V."/>
            <person name="Cheng J.-F."/>
            <person name="Hugenholtz P."/>
            <person name="Woyke T."/>
            <person name="Wu D."/>
            <person name="Jando M."/>
            <person name="Schneider S."/>
            <person name="Goeker M."/>
            <person name="Klenk H.-P."/>
            <person name="Eisen J.A."/>
        </authorList>
    </citation>
    <scope>NUCLEOTIDE SEQUENCE [LARGE SCALE GENOMIC DNA]</scope>
    <source>
        <strain evidence="3">ATCC 25592 / DSM 43247 / BCRC 13721 / JCM 3198 / KCTC 3076 / NBRC 16047 / NCTC 10667</strain>
    </source>
</reference>
<dbReference type="STRING" id="526226.Gbro_4333"/>
<accession>D0L5Y9</accession>
<dbReference type="HOGENOM" id="CLU_2273399_0_0_11"/>
<proteinExistence type="predicted"/>